<evidence type="ECO:0000256" key="3">
    <source>
        <dbReference type="ARBA" id="ARBA00022475"/>
    </source>
</evidence>
<evidence type="ECO:0000256" key="5">
    <source>
        <dbReference type="ARBA" id="ARBA00022741"/>
    </source>
</evidence>
<dbReference type="InterPro" id="IPR003439">
    <property type="entry name" value="ABC_transporter-like_ATP-bd"/>
</dbReference>
<dbReference type="SMART" id="SM00382">
    <property type="entry name" value="AAA"/>
    <property type="match status" value="1"/>
</dbReference>
<dbReference type="GO" id="GO:0016887">
    <property type="term" value="F:ATP hydrolysis activity"/>
    <property type="evidence" value="ECO:0007669"/>
    <property type="project" value="InterPro"/>
</dbReference>
<evidence type="ECO:0000313" key="11">
    <source>
        <dbReference type="EMBL" id="TWE17706.1"/>
    </source>
</evidence>
<sequence length="604" mass="64462">MIDATSGRGPAGCAQRTPTGLRPFPPLILALQRNDAPPDHQEIAITASDPALSKGGTPSVGTATPAVELRGITKRFPGVVANHDIDITVARGTVHALMGENGAGKSTLMKILYGMQRPDEGTIAVNGEQVEFHTPADAIARGIGMVHQHFMLADNLTVWENVVLGGEKLHGIGAKAKAKIKEISDQYGLNVRPDALVEDLGVADRQRVEILKVLYRGARILILDEPTAVLVPHEVEELFANLSELKAEGVTVIFISHKLHEVLAVADAISVIRRGTTVGDADPKTVTARQLAEMMVGAELPTPESRESTVTDVEMLKVEGLRIAKADLEGIERVVLDDISLTIHKGEILGIAGVEGNGQPELVEAIMGMLPLDAGTVTLDGVDLSDELTRTRREAGIGYIPEDRHRHGLLLEAPLWENRILGHVSEEPNSKGFLLDPAGARKDTQRIVEEYDVRTPGIEVTAASLSGGNQQKLIIGREMSHNPKLLIAAHPTRGVDVGAQAQIWEQIRAAQREGLAVLLISADLDELIGLSDTIRVIYRGRLVADADPATVTAEDLGTAMTGAAAGHIESAPEAVEEFHEILHEGTEAAGDQPTDTADDPQAGE</sequence>
<keyword evidence="7" id="KW-1278">Translocase</keyword>
<evidence type="ECO:0000256" key="6">
    <source>
        <dbReference type="ARBA" id="ARBA00022840"/>
    </source>
</evidence>
<dbReference type="Gene3D" id="3.40.50.300">
    <property type="entry name" value="P-loop containing nucleotide triphosphate hydrolases"/>
    <property type="match status" value="2"/>
</dbReference>
<keyword evidence="2" id="KW-0813">Transport</keyword>
<proteinExistence type="predicted"/>
<comment type="subcellular location">
    <subcellularLocation>
        <location evidence="1">Cell membrane</location>
        <topology evidence="1">Peripheral membrane protein</topology>
    </subcellularLocation>
</comment>
<organism evidence="11 12">
    <name type="scientific">Kitasatospora atroaurantiaca</name>
    <dbReference type="NCBI Taxonomy" id="285545"/>
    <lineage>
        <taxon>Bacteria</taxon>
        <taxon>Bacillati</taxon>
        <taxon>Actinomycetota</taxon>
        <taxon>Actinomycetes</taxon>
        <taxon>Kitasatosporales</taxon>
        <taxon>Streptomycetaceae</taxon>
        <taxon>Kitasatospora</taxon>
    </lineage>
</organism>
<feature type="region of interest" description="Disordered" evidence="9">
    <location>
        <begin position="583"/>
        <end position="604"/>
    </location>
</feature>
<dbReference type="CDD" id="cd03216">
    <property type="entry name" value="ABC_Carb_Monos_I"/>
    <property type="match status" value="1"/>
</dbReference>
<evidence type="ECO:0000256" key="9">
    <source>
        <dbReference type="SAM" id="MobiDB-lite"/>
    </source>
</evidence>
<gene>
    <name evidence="11" type="ORF">FB465_2744</name>
</gene>
<dbReference type="FunFam" id="3.40.50.300:FF:000127">
    <property type="entry name" value="Ribose import ATP-binding protein RbsA"/>
    <property type="match status" value="1"/>
</dbReference>
<keyword evidence="6 11" id="KW-0067">ATP-binding</keyword>
<accession>A0A561EQ13</accession>
<evidence type="ECO:0000256" key="2">
    <source>
        <dbReference type="ARBA" id="ARBA00022448"/>
    </source>
</evidence>
<dbReference type="InterPro" id="IPR050107">
    <property type="entry name" value="ABC_carbohydrate_import_ATPase"/>
</dbReference>
<dbReference type="EMBL" id="VIVR01000001">
    <property type="protein sequence ID" value="TWE17706.1"/>
    <property type="molecule type" value="Genomic_DNA"/>
</dbReference>
<dbReference type="Pfam" id="PF00005">
    <property type="entry name" value="ABC_tran"/>
    <property type="match status" value="2"/>
</dbReference>
<evidence type="ECO:0000256" key="1">
    <source>
        <dbReference type="ARBA" id="ARBA00004202"/>
    </source>
</evidence>
<feature type="domain" description="ABC transporter" evidence="10">
    <location>
        <begin position="316"/>
        <end position="564"/>
    </location>
</feature>
<dbReference type="PANTHER" id="PTHR43790:SF9">
    <property type="entry name" value="GALACTOFURANOSE TRANSPORTER ATP-BINDING PROTEIN YTFR"/>
    <property type="match status" value="1"/>
</dbReference>
<feature type="region of interest" description="Disordered" evidence="9">
    <location>
        <begin position="1"/>
        <end position="20"/>
    </location>
</feature>
<dbReference type="Proteomes" id="UP000318416">
    <property type="component" value="Unassembled WGS sequence"/>
</dbReference>
<dbReference type="InterPro" id="IPR003593">
    <property type="entry name" value="AAA+_ATPase"/>
</dbReference>
<dbReference type="GO" id="GO:0005886">
    <property type="term" value="C:plasma membrane"/>
    <property type="evidence" value="ECO:0007669"/>
    <property type="project" value="UniProtKB-SubCell"/>
</dbReference>
<keyword evidence="3" id="KW-1003">Cell membrane</keyword>
<evidence type="ECO:0000313" key="12">
    <source>
        <dbReference type="Proteomes" id="UP000318416"/>
    </source>
</evidence>
<dbReference type="AlphaFoldDB" id="A0A561EQ13"/>
<reference evidence="11 12" key="1">
    <citation type="submission" date="2019-06" db="EMBL/GenBank/DDBJ databases">
        <title>Sequencing the genomes of 1000 actinobacteria strains.</title>
        <authorList>
            <person name="Klenk H.-P."/>
        </authorList>
    </citation>
    <scope>NUCLEOTIDE SEQUENCE [LARGE SCALE GENOMIC DNA]</scope>
    <source>
        <strain evidence="11 12">DSM 41649</strain>
    </source>
</reference>
<evidence type="ECO:0000256" key="7">
    <source>
        <dbReference type="ARBA" id="ARBA00022967"/>
    </source>
</evidence>
<feature type="domain" description="ABC transporter" evidence="10">
    <location>
        <begin position="67"/>
        <end position="299"/>
    </location>
</feature>
<keyword evidence="8" id="KW-0472">Membrane</keyword>
<dbReference type="InterPro" id="IPR017871">
    <property type="entry name" value="ABC_transporter-like_CS"/>
</dbReference>
<protein>
    <submittedName>
        <fullName evidence="11">Nucleoside ABC transporter ATP-binding protein</fullName>
    </submittedName>
</protein>
<evidence type="ECO:0000256" key="8">
    <source>
        <dbReference type="ARBA" id="ARBA00023136"/>
    </source>
</evidence>
<comment type="caution">
    <text evidence="11">The sequence shown here is derived from an EMBL/GenBank/DDBJ whole genome shotgun (WGS) entry which is preliminary data.</text>
</comment>
<evidence type="ECO:0000259" key="10">
    <source>
        <dbReference type="PROSITE" id="PS50893"/>
    </source>
</evidence>
<dbReference type="GO" id="GO:0005524">
    <property type="term" value="F:ATP binding"/>
    <property type="evidence" value="ECO:0007669"/>
    <property type="project" value="UniProtKB-KW"/>
</dbReference>
<dbReference type="SUPFAM" id="SSF52540">
    <property type="entry name" value="P-loop containing nucleoside triphosphate hydrolases"/>
    <property type="match status" value="2"/>
</dbReference>
<keyword evidence="4" id="KW-0677">Repeat</keyword>
<dbReference type="CDD" id="cd03215">
    <property type="entry name" value="ABC_Carb_Monos_II"/>
    <property type="match status" value="1"/>
</dbReference>
<keyword evidence="5" id="KW-0547">Nucleotide-binding</keyword>
<dbReference type="InterPro" id="IPR027417">
    <property type="entry name" value="P-loop_NTPase"/>
</dbReference>
<name>A0A561EQ13_9ACTN</name>
<dbReference type="PROSITE" id="PS50893">
    <property type="entry name" value="ABC_TRANSPORTER_2"/>
    <property type="match status" value="2"/>
</dbReference>
<dbReference type="PROSITE" id="PS00211">
    <property type="entry name" value="ABC_TRANSPORTER_1"/>
    <property type="match status" value="1"/>
</dbReference>
<evidence type="ECO:0000256" key="4">
    <source>
        <dbReference type="ARBA" id="ARBA00022737"/>
    </source>
</evidence>
<keyword evidence="12" id="KW-1185">Reference proteome</keyword>
<dbReference type="PANTHER" id="PTHR43790">
    <property type="entry name" value="CARBOHYDRATE TRANSPORT ATP-BINDING PROTEIN MG119-RELATED"/>
    <property type="match status" value="1"/>
</dbReference>